<feature type="chain" id="PRO_5031272676" evidence="1">
    <location>
        <begin position="20"/>
        <end position="237"/>
    </location>
</feature>
<sequence length="237" mass="25797">MIMKRLLSAALASCIAVWAAPAAAIPEIPEPMVFDMVRGLGASAGELEINALATSPFSGQDRVVEWAPEIEYAVADGLALEFELPFENRRLTELKLGVQGTLGTMDGGRMIHGLQYLGIYDRHDKSTSHALLYLLGRRHSERWSTMSMIGVGDVRVGQSEKVAGLLINHTTFYNLNEKQIAALELNFKSGPDGGLLAMPQFHTALAKKVSLQLGTGLDKQRGARARPVGGLRLIREF</sequence>
<dbReference type="RefSeq" id="WP_246388199.1">
    <property type="nucleotide sequence ID" value="NZ_JACIDY010000001.1"/>
</dbReference>
<protein>
    <submittedName>
        <fullName evidence="2">Uncharacterized protein</fullName>
    </submittedName>
</protein>
<evidence type="ECO:0000256" key="1">
    <source>
        <dbReference type="SAM" id="SignalP"/>
    </source>
</evidence>
<feature type="signal peptide" evidence="1">
    <location>
        <begin position="1"/>
        <end position="19"/>
    </location>
</feature>
<evidence type="ECO:0000313" key="2">
    <source>
        <dbReference type="EMBL" id="MBB3939030.1"/>
    </source>
</evidence>
<keyword evidence="1" id="KW-0732">Signal</keyword>
<dbReference type="AlphaFoldDB" id="A0A7W6FXI3"/>
<proteinExistence type="predicted"/>
<accession>A0A7W6FXI3</accession>
<comment type="caution">
    <text evidence="2">The sequence shown here is derived from an EMBL/GenBank/DDBJ whole genome shotgun (WGS) entry which is preliminary data.</text>
</comment>
<dbReference type="EMBL" id="JACIDY010000001">
    <property type="protein sequence ID" value="MBB3939030.1"/>
    <property type="molecule type" value="Genomic_DNA"/>
</dbReference>
<keyword evidence="3" id="KW-1185">Reference proteome</keyword>
<gene>
    <name evidence="2" type="ORF">GGR39_000659</name>
</gene>
<reference evidence="2 3" key="1">
    <citation type="submission" date="2020-08" db="EMBL/GenBank/DDBJ databases">
        <title>Genomic Encyclopedia of Type Strains, Phase IV (KMG-IV): sequencing the most valuable type-strain genomes for metagenomic binning, comparative biology and taxonomic classification.</title>
        <authorList>
            <person name="Goeker M."/>
        </authorList>
    </citation>
    <scope>NUCLEOTIDE SEQUENCE [LARGE SCALE GENOMIC DNA]</scope>
    <source>
        <strain evidence="2 3">DSM 27568</strain>
    </source>
</reference>
<name>A0A7W6FXI3_9SPHN</name>
<organism evidence="2 3">
    <name type="scientific">Novosphingobium fluoreni</name>
    <dbReference type="NCBI Taxonomy" id="1391222"/>
    <lineage>
        <taxon>Bacteria</taxon>
        <taxon>Pseudomonadati</taxon>
        <taxon>Pseudomonadota</taxon>
        <taxon>Alphaproteobacteria</taxon>
        <taxon>Sphingomonadales</taxon>
        <taxon>Sphingomonadaceae</taxon>
        <taxon>Novosphingobium</taxon>
    </lineage>
</organism>
<dbReference type="Proteomes" id="UP000561459">
    <property type="component" value="Unassembled WGS sequence"/>
</dbReference>
<evidence type="ECO:0000313" key="3">
    <source>
        <dbReference type="Proteomes" id="UP000561459"/>
    </source>
</evidence>